<comment type="caution">
    <text evidence="1">The sequence shown here is derived from an EMBL/GenBank/DDBJ whole genome shotgun (WGS) entry which is preliminary data.</text>
</comment>
<proteinExistence type="predicted"/>
<dbReference type="AlphaFoldDB" id="A0AA45BBQ1"/>
<evidence type="ECO:0000313" key="1">
    <source>
        <dbReference type="EMBL" id="PRH40800.1"/>
    </source>
</evidence>
<accession>A0AA45BBQ1</accession>
<sequence>MPKLLHDPRTVARDVPGLFDAVFPRLTTGIVAYLNKRKSSASGMQPISAELVEQSSLDRAMLFELGVAAGEMLLTSGNANWEECKRVALARQRRYFDAELPDKITDVDQVIAELVGRNIATSIGQFAVERAQPVIVAPLIPGLRWVASGRGDFSTGSSLIEVKCSNRNFSAADYRQVVLYWLLGYAAAVENRGQEWSEGILLNPRLGHYVSFKFDEILHVIGAGRTKVEALQLFASMVGDDRLR</sequence>
<organism evidence="1 2">
    <name type="scientific">Burkholderia vietnamiensis</name>
    <dbReference type="NCBI Taxonomy" id="60552"/>
    <lineage>
        <taxon>Bacteria</taxon>
        <taxon>Pseudomonadati</taxon>
        <taxon>Pseudomonadota</taxon>
        <taxon>Betaproteobacteria</taxon>
        <taxon>Burkholderiales</taxon>
        <taxon>Burkholderiaceae</taxon>
        <taxon>Burkholderia</taxon>
        <taxon>Burkholderia cepacia complex</taxon>
    </lineage>
</organism>
<gene>
    <name evidence="1" type="ORF">C6T65_19135</name>
</gene>
<evidence type="ECO:0000313" key="2">
    <source>
        <dbReference type="Proteomes" id="UP000237632"/>
    </source>
</evidence>
<dbReference type="Proteomes" id="UP000237632">
    <property type="component" value="Unassembled WGS sequence"/>
</dbReference>
<dbReference type="RefSeq" id="WP_059895521.1">
    <property type="nucleotide sequence ID" value="NZ_CADFFO010000086.1"/>
</dbReference>
<protein>
    <recommendedName>
        <fullName evidence="3">Restriction endonuclease</fullName>
    </recommendedName>
</protein>
<reference evidence="1 2" key="1">
    <citation type="submission" date="2018-03" db="EMBL/GenBank/DDBJ databases">
        <authorList>
            <person name="Nguyen K."/>
            <person name="Fouts D."/>
            <person name="Sutton G."/>
        </authorList>
    </citation>
    <scope>NUCLEOTIDE SEQUENCE [LARGE SCALE GENOMIC DNA]</scope>
    <source>
        <strain evidence="1 2">AU3578</strain>
    </source>
</reference>
<evidence type="ECO:0008006" key="3">
    <source>
        <dbReference type="Google" id="ProtNLM"/>
    </source>
</evidence>
<dbReference type="EMBL" id="PVHK01000135">
    <property type="protein sequence ID" value="PRH40800.1"/>
    <property type="molecule type" value="Genomic_DNA"/>
</dbReference>
<name>A0AA45BBQ1_BURVI</name>